<feature type="region of interest" description="Disordered" evidence="1">
    <location>
        <begin position="53"/>
        <end position="72"/>
    </location>
</feature>
<dbReference type="EMBL" id="BGZK01003155">
    <property type="protein sequence ID" value="GBP98517.1"/>
    <property type="molecule type" value="Genomic_DNA"/>
</dbReference>
<name>A0A4C2AJ09_EUMVA</name>
<gene>
    <name evidence="2" type="ORF">EVAR_100401_1</name>
</gene>
<organism evidence="2 3">
    <name type="scientific">Eumeta variegata</name>
    <name type="common">Bagworm moth</name>
    <name type="synonym">Eumeta japonica</name>
    <dbReference type="NCBI Taxonomy" id="151549"/>
    <lineage>
        <taxon>Eukaryota</taxon>
        <taxon>Metazoa</taxon>
        <taxon>Ecdysozoa</taxon>
        <taxon>Arthropoda</taxon>
        <taxon>Hexapoda</taxon>
        <taxon>Insecta</taxon>
        <taxon>Pterygota</taxon>
        <taxon>Neoptera</taxon>
        <taxon>Endopterygota</taxon>
        <taxon>Lepidoptera</taxon>
        <taxon>Glossata</taxon>
        <taxon>Ditrysia</taxon>
        <taxon>Tineoidea</taxon>
        <taxon>Psychidae</taxon>
        <taxon>Oiketicinae</taxon>
        <taxon>Eumeta</taxon>
    </lineage>
</organism>
<dbReference type="Proteomes" id="UP000299102">
    <property type="component" value="Unassembled WGS sequence"/>
</dbReference>
<reference evidence="2 3" key="1">
    <citation type="journal article" date="2019" name="Commun. Biol.">
        <title>The bagworm genome reveals a unique fibroin gene that provides high tensile strength.</title>
        <authorList>
            <person name="Kono N."/>
            <person name="Nakamura H."/>
            <person name="Ohtoshi R."/>
            <person name="Tomita M."/>
            <person name="Numata K."/>
            <person name="Arakawa K."/>
        </authorList>
    </citation>
    <scope>NUCLEOTIDE SEQUENCE [LARGE SCALE GENOMIC DNA]</scope>
</reference>
<dbReference type="AlphaFoldDB" id="A0A4C2AJ09"/>
<sequence>MGVESLNNVEGHDTLHSVAVVSGSGGLVSVGDLVSDFRAARRSARLQTLTRFEARDQHHRGRADESLRSAQAARDGSARTVVRPLRKWKRDGDMTEFWIVNVIIP</sequence>
<comment type="caution">
    <text evidence="2">The sequence shown here is derived from an EMBL/GenBank/DDBJ whole genome shotgun (WGS) entry which is preliminary data.</text>
</comment>
<keyword evidence="3" id="KW-1185">Reference proteome</keyword>
<evidence type="ECO:0000256" key="1">
    <source>
        <dbReference type="SAM" id="MobiDB-lite"/>
    </source>
</evidence>
<evidence type="ECO:0000313" key="2">
    <source>
        <dbReference type="EMBL" id="GBP98517.1"/>
    </source>
</evidence>
<accession>A0A4C2AJ09</accession>
<proteinExistence type="predicted"/>
<evidence type="ECO:0000313" key="3">
    <source>
        <dbReference type="Proteomes" id="UP000299102"/>
    </source>
</evidence>
<feature type="compositionally biased region" description="Basic and acidic residues" evidence="1">
    <location>
        <begin position="53"/>
        <end position="67"/>
    </location>
</feature>
<protein>
    <submittedName>
        <fullName evidence="2">Uncharacterized protein</fullName>
    </submittedName>
</protein>